<dbReference type="AlphaFoldDB" id="X0YF93"/>
<protein>
    <submittedName>
        <fullName evidence="1">Uncharacterized protein</fullName>
    </submittedName>
</protein>
<name>X0YF93_9ZZZZ</name>
<sequence length="32" mass="3788">SEPGEVTTKIYKIRTGIQYLDLEDEFDWITKV</sequence>
<evidence type="ECO:0000313" key="1">
    <source>
        <dbReference type="EMBL" id="GAG47343.1"/>
    </source>
</evidence>
<feature type="non-terminal residue" evidence="1">
    <location>
        <position position="1"/>
    </location>
</feature>
<reference evidence="1" key="1">
    <citation type="journal article" date="2014" name="Front. Microbiol.">
        <title>High frequency of phylogenetically diverse reductive dehalogenase-homologous genes in deep subseafloor sedimentary metagenomes.</title>
        <authorList>
            <person name="Kawai M."/>
            <person name="Futagami T."/>
            <person name="Toyoda A."/>
            <person name="Takaki Y."/>
            <person name="Nishi S."/>
            <person name="Hori S."/>
            <person name="Arai W."/>
            <person name="Tsubouchi T."/>
            <person name="Morono Y."/>
            <person name="Uchiyama I."/>
            <person name="Ito T."/>
            <person name="Fujiyama A."/>
            <person name="Inagaki F."/>
            <person name="Takami H."/>
        </authorList>
    </citation>
    <scope>NUCLEOTIDE SEQUENCE</scope>
    <source>
        <strain evidence="1">Expedition CK06-06</strain>
    </source>
</reference>
<organism evidence="1">
    <name type="scientific">marine sediment metagenome</name>
    <dbReference type="NCBI Taxonomy" id="412755"/>
    <lineage>
        <taxon>unclassified sequences</taxon>
        <taxon>metagenomes</taxon>
        <taxon>ecological metagenomes</taxon>
    </lineage>
</organism>
<dbReference type="EMBL" id="BARS01059689">
    <property type="protein sequence ID" value="GAG47343.1"/>
    <property type="molecule type" value="Genomic_DNA"/>
</dbReference>
<accession>X0YF93</accession>
<gene>
    <name evidence="1" type="ORF">S01H1_86288</name>
</gene>
<proteinExistence type="predicted"/>
<comment type="caution">
    <text evidence="1">The sequence shown here is derived from an EMBL/GenBank/DDBJ whole genome shotgun (WGS) entry which is preliminary data.</text>
</comment>